<dbReference type="GO" id="GO:0016020">
    <property type="term" value="C:membrane"/>
    <property type="evidence" value="ECO:0007669"/>
    <property type="project" value="UniProtKB-SubCell"/>
</dbReference>
<keyword evidence="2 5" id="KW-0812">Transmembrane</keyword>
<dbReference type="OrthoDB" id="771485at2"/>
<protein>
    <submittedName>
        <fullName evidence="7">Putative flippase GtrA</fullName>
    </submittedName>
</protein>
<feature type="transmembrane region" description="Helical" evidence="5">
    <location>
        <begin position="90"/>
        <end position="115"/>
    </location>
</feature>
<evidence type="ECO:0000259" key="6">
    <source>
        <dbReference type="Pfam" id="PF04138"/>
    </source>
</evidence>
<organism evidence="7 8">
    <name type="scientific">Mucilaginibacter yixingensis</name>
    <dbReference type="NCBI Taxonomy" id="1295612"/>
    <lineage>
        <taxon>Bacteria</taxon>
        <taxon>Pseudomonadati</taxon>
        <taxon>Bacteroidota</taxon>
        <taxon>Sphingobacteriia</taxon>
        <taxon>Sphingobacteriales</taxon>
        <taxon>Sphingobacteriaceae</taxon>
        <taxon>Mucilaginibacter</taxon>
    </lineage>
</organism>
<accession>A0A2T5J7L9</accession>
<keyword evidence="3 5" id="KW-1133">Transmembrane helix</keyword>
<evidence type="ECO:0000256" key="1">
    <source>
        <dbReference type="ARBA" id="ARBA00004141"/>
    </source>
</evidence>
<reference evidence="7 8" key="1">
    <citation type="submission" date="2018-04" db="EMBL/GenBank/DDBJ databases">
        <title>Genomic Encyclopedia of Archaeal and Bacterial Type Strains, Phase II (KMG-II): from individual species to whole genera.</title>
        <authorList>
            <person name="Goeker M."/>
        </authorList>
    </citation>
    <scope>NUCLEOTIDE SEQUENCE [LARGE SCALE GENOMIC DNA]</scope>
    <source>
        <strain evidence="7 8">DSM 26809</strain>
    </source>
</reference>
<evidence type="ECO:0000313" key="7">
    <source>
        <dbReference type="EMBL" id="PTQ95109.1"/>
    </source>
</evidence>
<gene>
    <name evidence="7" type="ORF">C8P68_106324</name>
</gene>
<dbReference type="Proteomes" id="UP000244168">
    <property type="component" value="Unassembled WGS sequence"/>
</dbReference>
<dbReference type="EMBL" id="QAOQ01000006">
    <property type="protein sequence ID" value="PTQ95109.1"/>
    <property type="molecule type" value="Genomic_DNA"/>
</dbReference>
<comment type="subcellular location">
    <subcellularLocation>
        <location evidence="1">Membrane</location>
        <topology evidence="1">Multi-pass membrane protein</topology>
    </subcellularLocation>
</comment>
<evidence type="ECO:0000313" key="8">
    <source>
        <dbReference type="Proteomes" id="UP000244168"/>
    </source>
</evidence>
<feature type="transmembrane region" description="Helical" evidence="5">
    <location>
        <begin position="121"/>
        <end position="141"/>
    </location>
</feature>
<evidence type="ECO:0000256" key="3">
    <source>
        <dbReference type="ARBA" id="ARBA00022989"/>
    </source>
</evidence>
<dbReference type="Pfam" id="PF04138">
    <property type="entry name" value="GtrA_DPMS_TM"/>
    <property type="match status" value="1"/>
</dbReference>
<evidence type="ECO:0000256" key="5">
    <source>
        <dbReference type="SAM" id="Phobius"/>
    </source>
</evidence>
<sequence length="161" mass="18720">MELHKKGQSFQEEIIRFVLSAGMGFLVDNIAYFILYRNVLEQPTYEIFGHAFRNSTVSLFISFFMGVIVNFLMTRYIVFTESRTSFSKQLFRFLSVAFLGFFVTVYLLNFIISYFHFYPPVARVTAMLSLFFASFFVHKVFSFSLSIRNKHHATADTPASS</sequence>
<dbReference type="GO" id="GO:0000271">
    <property type="term" value="P:polysaccharide biosynthetic process"/>
    <property type="evidence" value="ECO:0007669"/>
    <property type="project" value="InterPro"/>
</dbReference>
<feature type="transmembrane region" description="Helical" evidence="5">
    <location>
        <begin position="56"/>
        <end position="78"/>
    </location>
</feature>
<dbReference type="RefSeq" id="WP_107830029.1">
    <property type="nucleotide sequence ID" value="NZ_CP160205.1"/>
</dbReference>
<evidence type="ECO:0000256" key="4">
    <source>
        <dbReference type="ARBA" id="ARBA00023136"/>
    </source>
</evidence>
<dbReference type="InterPro" id="IPR007267">
    <property type="entry name" value="GtrA_DPMS_TM"/>
</dbReference>
<feature type="domain" description="GtrA/DPMS transmembrane" evidence="6">
    <location>
        <begin position="16"/>
        <end position="143"/>
    </location>
</feature>
<comment type="caution">
    <text evidence="7">The sequence shown here is derived from an EMBL/GenBank/DDBJ whole genome shotgun (WGS) entry which is preliminary data.</text>
</comment>
<keyword evidence="8" id="KW-1185">Reference proteome</keyword>
<dbReference type="AlphaFoldDB" id="A0A2T5J7L9"/>
<evidence type="ECO:0000256" key="2">
    <source>
        <dbReference type="ARBA" id="ARBA00022692"/>
    </source>
</evidence>
<proteinExistence type="predicted"/>
<name>A0A2T5J7L9_9SPHI</name>
<feature type="transmembrane region" description="Helical" evidence="5">
    <location>
        <begin position="14"/>
        <end position="36"/>
    </location>
</feature>
<keyword evidence="4 5" id="KW-0472">Membrane</keyword>